<evidence type="ECO:0000259" key="9">
    <source>
        <dbReference type="Pfam" id="PF01728"/>
    </source>
</evidence>
<dbReference type="GO" id="GO:0005739">
    <property type="term" value="C:mitochondrion"/>
    <property type="evidence" value="ECO:0007669"/>
    <property type="project" value="TreeGrafter"/>
</dbReference>
<dbReference type="Proteomes" id="UP000226192">
    <property type="component" value="Unassembled WGS sequence"/>
</dbReference>
<keyword evidence="3" id="KW-0489">Methyltransferase</keyword>
<keyword evidence="4" id="KW-0808">Transferase</keyword>
<keyword evidence="2" id="KW-0698">rRNA processing</keyword>
<dbReference type="PANTHER" id="PTHR10920:SF18">
    <property type="entry name" value="RRNA METHYLTRANSFERASE 2, MITOCHONDRIAL"/>
    <property type="match status" value="1"/>
</dbReference>
<sequence>MLLVQNLLSTNTADMSTLRPLLSCLQAARPFLRRTYSSSAQWKARQARDPYARDARVQGLKSRAAFKLLEMNEKYHLFKKGQTVVDLGYAPGSWSQVAFELTRPSGRVVGIDIIPAQPPRGVASFQGDFLSPSVRRLVTNFLIQSHRQSLKDKASIPADDSSSEDSPDTVITQPSYIDRERHLDDESAVEAGSRVIPIVDIVLSDMSAPWEPTSGFSSYSLSNPYRRLMNTSGNNLRDHTGSMTLCNAALDFANQMLRPGGHFICKYYQGSSDKLLETRLKKLFAKVHRDKPEASRSESKESFFVALRRKDGVSLEPEAS</sequence>
<evidence type="ECO:0000313" key="10">
    <source>
        <dbReference type="EMBL" id="PHH67380.1"/>
    </source>
</evidence>
<evidence type="ECO:0000313" key="11">
    <source>
        <dbReference type="Proteomes" id="UP000226192"/>
    </source>
</evidence>
<evidence type="ECO:0000256" key="6">
    <source>
        <dbReference type="ARBA" id="ARBA00041184"/>
    </source>
</evidence>
<proteinExistence type="inferred from homology"/>
<evidence type="ECO:0000256" key="7">
    <source>
        <dbReference type="PIRSR" id="PIRSR005461-1"/>
    </source>
</evidence>
<evidence type="ECO:0000256" key="4">
    <source>
        <dbReference type="ARBA" id="ARBA00022679"/>
    </source>
</evidence>
<feature type="region of interest" description="Disordered" evidence="8">
    <location>
        <begin position="152"/>
        <end position="172"/>
    </location>
</feature>
<evidence type="ECO:0000256" key="3">
    <source>
        <dbReference type="ARBA" id="ARBA00022603"/>
    </source>
</evidence>
<feature type="active site" description="Proton acceptor" evidence="7">
    <location>
        <position position="266"/>
    </location>
</feature>
<dbReference type="Pfam" id="PF01728">
    <property type="entry name" value="FtsJ"/>
    <property type="match status" value="1"/>
</dbReference>
<evidence type="ECO:0000256" key="8">
    <source>
        <dbReference type="SAM" id="MobiDB-lite"/>
    </source>
</evidence>
<dbReference type="HAMAP" id="MF_01547">
    <property type="entry name" value="RNA_methyltr_E"/>
    <property type="match status" value="1"/>
</dbReference>
<dbReference type="EMBL" id="NJET01000001">
    <property type="protein sequence ID" value="PHH67380.1"/>
    <property type="molecule type" value="Genomic_DNA"/>
</dbReference>
<evidence type="ECO:0000256" key="5">
    <source>
        <dbReference type="ARBA" id="ARBA00022691"/>
    </source>
</evidence>
<organism evidence="10 11">
    <name type="scientific">Ophiocordyceps australis</name>
    <dbReference type="NCBI Taxonomy" id="1399860"/>
    <lineage>
        <taxon>Eukaryota</taxon>
        <taxon>Fungi</taxon>
        <taxon>Dikarya</taxon>
        <taxon>Ascomycota</taxon>
        <taxon>Pezizomycotina</taxon>
        <taxon>Sordariomycetes</taxon>
        <taxon>Hypocreomycetidae</taxon>
        <taxon>Hypocreales</taxon>
        <taxon>Ophiocordycipitaceae</taxon>
        <taxon>Ophiocordyceps</taxon>
    </lineage>
</organism>
<dbReference type="SUPFAM" id="SSF53335">
    <property type="entry name" value="S-adenosyl-L-methionine-dependent methyltransferases"/>
    <property type="match status" value="1"/>
</dbReference>
<evidence type="ECO:0000256" key="1">
    <source>
        <dbReference type="ARBA" id="ARBA00009258"/>
    </source>
</evidence>
<dbReference type="PIRSF" id="PIRSF005461">
    <property type="entry name" value="23S_rRNA_mtase"/>
    <property type="match status" value="1"/>
</dbReference>
<dbReference type="AlphaFoldDB" id="A0A2C5YIR0"/>
<dbReference type="PANTHER" id="PTHR10920">
    <property type="entry name" value="RIBOSOMAL RNA METHYLTRANSFERASE"/>
    <property type="match status" value="1"/>
</dbReference>
<evidence type="ECO:0000256" key="2">
    <source>
        <dbReference type="ARBA" id="ARBA00022552"/>
    </source>
</evidence>
<keyword evidence="11" id="KW-1185">Reference proteome</keyword>
<reference evidence="10 11" key="1">
    <citation type="submission" date="2017-06" db="EMBL/GenBank/DDBJ databases">
        <title>Ant-infecting Ophiocordyceps genomes reveal a high diversity of potential behavioral manipulation genes and a possible major role for enterotoxins.</title>
        <authorList>
            <person name="De Bekker C."/>
            <person name="Evans H.C."/>
            <person name="Brachmann A."/>
            <person name="Hughes D.P."/>
        </authorList>
    </citation>
    <scope>NUCLEOTIDE SEQUENCE [LARGE SCALE GENOMIC DNA]</scope>
    <source>
        <strain evidence="10 11">Map64</strain>
    </source>
</reference>
<dbReference type="GO" id="GO:0008650">
    <property type="term" value="F:rRNA (uridine-2'-O-)-methyltransferase activity"/>
    <property type="evidence" value="ECO:0007669"/>
    <property type="project" value="TreeGrafter"/>
</dbReference>
<keyword evidence="5 7" id="KW-0949">S-adenosyl-L-methionine</keyword>
<protein>
    <recommendedName>
        <fullName evidence="6">rRNA methyltransferase 2, mitochondrial</fullName>
    </recommendedName>
</protein>
<dbReference type="InterPro" id="IPR015507">
    <property type="entry name" value="rRNA-MeTfrase_E"/>
</dbReference>
<accession>A0A2C5YIR0</accession>
<feature type="domain" description="Ribosomal RNA methyltransferase FtsJ" evidence="9">
    <location>
        <begin position="61"/>
        <end position="309"/>
    </location>
</feature>
<name>A0A2C5YIR0_9HYPO</name>
<comment type="similarity">
    <text evidence="1">Belongs to the class I-like SAM-binding methyltransferase superfamily. RNA methyltransferase RlmE family.</text>
</comment>
<dbReference type="STRING" id="1399860.A0A2C5YIR0"/>
<comment type="caution">
    <text evidence="10">The sequence shown here is derived from an EMBL/GenBank/DDBJ whole genome shotgun (WGS) entry which is preliminary data.</text>
</comment>
<dbReference type="OrthoDB" id="20105at2759"/>
<dbReference type="InterPro" id="IPR002877">
    <property type="entry name" value="RNA_MeTrfase_FtsJ_dom"/>
</dbReference>
<dbReference type="InterPro" id="IPR029063">
    <property type="entry name" value="SAM-dependent_MTases_sf"/>
</dbReference>
<dbReference type="Gene3D" id="3.40.50.150">
    <property type="entry name" value="Vaccinia Virus protein VP39"/>
    <property type="match status" value="1"/>
</dbReference>
<dbReference type="InterPro" id="IPR050082">
    <property type="entry name" value="RNA_methyltr_RlmE"/>
</dbReference>
<gene>
    <name evidence="10" type="ORF">CDD81_149</name>
</gene>